<reference evidence="2" key="1">
    <citation type="submission" date="2022-11" db="EMBL/GenBank/DDBJ databases">
        <title>Parathalassolutuus dongxingensis gen. nov., sp. nov., a novel member of family Oceanospirillaceae isolated from a coastal shrimp pond in Guangxi, China.</title>
        <authorList>
            <person name="Chen H."/>
        </authorList>
    </citation>
    <scope>NUCLEOTIDE SEQUENCE</scope>
    <source>
        <strain evidence="2">G-43</strain>
    </source>
</reference>
<proteinExistence type="predicted"/>
<protein>
    <recommendedName>
        <fullName evidence="4">Pilus assembly protein</fullName>
    </recommendedName>
</protein>
<dbReference type="RefSeq" id="WP_283172504.1">
    <property type="nucleotide sequence ID" value="NZ_JAPNOA010000016.1"/>
</dbReference>
<gene>
    <name evidence="2" type="ORF">OUO13_03745</name>
</gene>
<dbReference type="AlphaFoldDB" id="A0A9X3EB44"/>
<evidence type="ECO:0000256" key="1">
    <source>
        <dbReference type="SAM" id="Phobius"/>
    </source>
</evidence>
<sequence length="219" mass="23781">MHLTQLNRFKAAGIHFGISLAIFIALVIMVFTVWYPGILSKVDTGWHRALLLIAGVDLVLGPLLTLIVFNPAKKSLRFDLAVIAIAQLSALVAGLYTVHTTRPLALYTALPAAGFDTLYAHQVNPETRAFLSHSDNKLFYYAPDNNFTPFGAASLEQITPADLHSTTAAEFAAFMKQSTPDGLLEKDGAYTIPQGQSGKNLVLLEKNGQLREIQIATGD</sequence>
<name>A0A9X3EB44_9GAMM</name>
<evidence type="ECO:0000313" key="2">
    <source>
        <dbReference type="EMBL" id="MCY0964287.1"/>
    </source>
</evidence>
<feature type="transmembrane region" description="Helical" evidence="1">
    <location>
        <begin position="76"/>
        <end position="96"/>
    </location>
</feature>
<dbReference type="Proteomes" id="UP001150830">
    <property type="component" value="Unassembled WGS sequence"/>
</dbReference>
<comment type="caution">
    <text evidence="2">The sequence shown here is derived from an EMBL/GenBank/DDBJ whole genome shotgun (WGS) entry which is preliminary data.</text>
</comment>
<keyword evidence="1" id="KW-0472">Membrane</keyword>
<feature type="transmembrane region" description="Helical" evidence="1">
    <location>
        <begin position="49"/>
        <end position="69"/>
    </location>
</feature>
<keyword evidence="3" id="KW-1185">Reference proteome</keyword>
<keyword evidence="1" id="KW-0812">Transmembrane</keyword>
<evidence type="ECO:0008006" key="4">
    <source>
        <dbReference type="Google" id="ProtNLM"/>
    </source>
</evidence>
<organism evidence="2 3">
    <name type="scientific">Parathalassolituus penaei</name>
    <dbReference type="NCBI Taxonomy" id="2997323"/>
    <lineage>
        <taxon>Bacteria</taxon>
        <taxon>Pseudomonadati</taxon>
        <taxon>Pseudomonadota</taxon>
        <taxon>Gammaproteobacteria</taxon>
        <taxon>Oceanospirillales</taxon>
        <taxon>Oceanospirillaceae</taxon>
        <taxon>Parathalassolituus</taxon>
    </lineage>
</organism>
<accession>A0A9X3EB44</accession>
<evidence type="ECO:0000313" key="3">
    <source>
        <dbReference type="Proteomes" id="UP001150830"/>
    </source>
</evidence>
<feature type="transmembrane region" description="Helical" evidence="1">
    <location>
        <begin position="12"/>
        <end position="37"/>
    </location>
</feature>
<dbReference type="EMBL" id="JAPNOA010000016">
    <property type="protein sequence ID" value="MCY0964287.1"/>
    <property type="molecule type" value="Genomic_DNA"/>
</dbReference>
<keyword evidence="1" id="KW-1133">Transmembrane helix</keyword>